<sequence length="97" mass="10326">MQFKSLVLSVFVATASAGYVQLCGPQGTCTDTGDANDNTCIGPINGNGKFTFQAHDTSSKMMSIFTDKGCWNNNVATCDDCTSVTYNGKGPVWAIFH</sequence>
<dbReference type="AlphaFoldDB" id="A0A0L1J963"/>
<keyword evidence="3" id="KW-1185">Reference proteome</keyword>
<dbReference type="GeneID" id="26805211"/>
<dbReference type="Proteomes" id="UP000037505">
    <property type="component" value="Unassembled WGS sequence"/>
</dbReference>
<protein>
    <submittedName>
        <fullName evidence="2">Uncharacterized protein</fullName>
    </submittedName>
</protein>
<organism evidence="2 3">
    <name type="scientific">Aspergillus nomiae NRRL (strain ATCC 15546 / NRRL 13137 / CBS 260.88 / M93)</name>
    <dbReference type="NCBI Taxonomy" id="1509407"/>
    <lineage>
        <taxon>Eukaryota</taxon>
        <taxon>Fungi</taxon>
        <taxon>Dikarya</taxon>
        <taxon>Ascomycota</taxon>
        <taxon>Pezizomycotina</taxon>
        <taxon>Eurotiomycetes</taxon>
        <taxon>Eurotiomycetidae</taxon>
        <taxon>Eurotiales</taxon>
        <taxon>Aspergillaceae</taxon>
        <taxon>Aspergillus</taxon>
        <taxon>Aspergillus subgen. Circumdati</taxon>
    </lineage>
</organism>
<feature type="signal peptide" evidence="1">
    <location>
        <begin position="1"/>
        <end position="17"/>
    </location>
</feature>
<dbReference type="OrthoDB" id="4378992at2759"/>
<evidence type="ECO:0000256" key="1">
    <source>
        <dbReference type="SAM" id="SignalP"/>
    </source>
</evidence>
<evidence type="ECO:0000313" key="2">
    <source>
        <dbReference type="EMBL" id="KNG87933.1"/>
    </source>
</evidence>
<comment type="caution">
    <text evidence="2">The sequence shown here is derived from an EMBL/GenBank/DDBJ whole genome shotgun (WGS) entry which is preliminary data.</text>
</comment>
<evidence type="ECO:0000313" key="3">
    <source>
        <dbReference type="Proteomes" id="UP000037505"/>
    </source>
</evidence>
<keyword evidence="1" id="KW-0732">Signal</keyword>
<feature type="chain" id="PRO_5005553563" evidence="1">
    <location>
        <begin position="18"/>
        <end position="97"/>
    </location>
</feature>
<reference evidence="2 3" key="1">
    <citation type="submission" date="2014-06" db="EMBL/GenBank/DDBJ databases">
        <title>The Genome of the Aflatoxigenic Filamentous Fungus Aspergillus nomius.</title>
        <authorList>
            <person name="Moore M.G."/>
            <person name="Shannon B.M."/>
            <person name="Brian M.M."/>
        </authorList>
    </citation>
    <scope>NUCLEOTIDE SEQUENCE [LARGE SCALE GENOMIC DNA]</scope>
    <source>
        <strain evidence="2 3">NRRL 13137</strain>
    </source>
</reference>
<gene>
    <name evidence="2" type="ORF">ANOM_003407</name>
</gene>
<name>A0A0L1J963_ASPN3</name>
<proteinExistence type="predicted"/>
<dbReference type="EMBL" id="JNOM01000066">
    <property type="protein sequence ID" value="KNG87933.1"/>
    <property type="molecule type" value="Genomic_DNA"/>
</dbReference>
<accession>A0A0L1J963</accession>
<dbReference type="RefSeq" id="XP_015408856.1">
    <property type="nucleotide sequence ID" value="XM_015548664.1"/>
</dbReference>